<dbReference type="Gene3D" id="3.40.50.150">
    <property type="entry name" value="Vaccinia Virus protein VP39"/>
    <property type="match status" value="1"/>
</dbReference>
<dbReference type="EMBL" id="CAOJ01008534">
    <property type="protein sequence ID" value="CCO31647.1"/>
    <property type="molecule type" value="Genomic_DNA"/>
</dbReference>
<dbReference type="AlphaFoldDB" id="M5C718"/>
<feature type="compositionally biased region" description="Low complexity" evidence="1">
    <location>
        <begin position="315"/>
        <end position="341"/>
    </location>
</feature>
<dbReference type="HOGENOM" id="CLU_589472_0_0_1"/>
<comment type="caution">
    <text evidence="2">The sequence shown here is derived from an EMBL/GenBank/DDBJ whole genome shotgun (WGS) entry which is preliminary data.</text>
</comment>
<name>M5C718_THACB</name>
<feature type="region of interest" description="Disordered" evidence="1">
    <location>
        <begin position="255"/>
        <end position="347"/>
    </location>
</feature>
<feature type="compositionally biased region" description="Polar residues" evidence="1">
    <location>
        <begin position="255"/>
        <end position="288"/>
    </location>
</feature>
<accession>M5C718</accession>
<proteinExistence type="predicted"/>
<dbReference type="InterPro" id="IPR029063">
    <property type="entry name" value="SAM-dependent_MTases_sf"/>
</dbReference>
<protein>
    <submittedName>
        <fullName evidence="2">Uncharacterized protein</fullName>
    </submittedName>
</protein>
<reference evidence="2 3" key="1">
    <citation type="journal article" date="2013" name="J. Biotechnol.">
        <title>Establishment and interpretation of the genome sequence of the phytopathogenic fungus Rhizoctonia solani AG1-IB isolate 7/3/14.</title>
        <authorList>
            <person name="Wibberg D.W."/>
            <person name="Jelonek L.J."/>
            <person name="Rupp O.R."/>
            <person name="Hennig M.H."/>
            <person name="Eikmeyer F.E."/>
            <person name="Goesmann A.G."/>
            <person name="Hartmann A.H."/>
            <person name="Borriss R.B."/>
            <person name="Grosch R.G."/>
            <person name="Puehler A.P."/>
            <person name="Schlueter A.S."/>
        </authorList>
    </citation>
    <scope>NUCLEOTIDE SEQUENCE [LARGE SCALE GENOMIC DNA]</scope>
    <source>
        <strain evidence="3">AG1-IB / isolate 7/3/14</strain>
    </source>
</reference>
<feature type="compositionally biased region" description="Polar residues" evidence="1">
    <location>
        <begin position="297"/>
        <end position="308"/>
    </location>
</feature>
<evidence type="ECO:0000313" key="3">
    <source>
        <dbReference type="Proteomes" id="UP000012065"/>
    </source>
</evidence>
<sequence length="464" mass="50179">MNAMLLKYTRSLLAWLPYISQKYVAPLLSTKTWNPDEFERSFAIRWLTGFIARGEEWTELYTDEEGDLDGGAPATSSGSAIGRFQTEFLDDTSFARMTAFDRAAALLGACAGTSASGVLSRDFKFATSPVSSSDSSTLANEDLGSNSSPITITLRDESISTGDHTAVGLQTWGFRTPRFVFEHELPTKRNRSKVERAHSAAKVDSSNFTIVATDYHPAVLANLRANAQNNFPESNHNESLVDVRPLDWSLYLTGKPTTDLSRAPSTAPTPSIGTPINGSERNGASGKSSPLPRLATPGTQTNLISESVVSPPIQTPSFSVTSSASTPATSYSPQTPQTPRTVRSPPPNLARAVFSRLIARGLKFEMPGGPPGLDQTSELTKKPVELEPPNTEEDFLSQNLGPIPVHINFEPSIPSIDFDIPKSELGQLIETEEFSSARISNGLDDPERTGNWLGWNQLSCSVPG</sequence>
<evidence type="ECO:0000313" key="2">
    <source>
        <dbReference type="EMBL" id="CCO31647.1"/>
    </source>
</evidence>
<organism evidence="2 3">
    <name type="scientific">Thanatephorus cucumeris (strain AG1-IB / isolate 7/3/14)</name>
    <name type="common">Lettuce bottom rot fungus</name>
    <name type="synonym">Rhizoctonia solani</name>
    <dbReference type="NCBI Taxonomy" id="1108050"/>
    <lineage>
        <taxon>Eukaryota</taxon>
        <taxon>Fungi</taxon>
        <taxon>Dikarya</taxon>
        <taxon>Basidiomycota</taxon>
        <taxon>Agaricomycotina</taxon>
        <taxon>Agaricomycetes</taxon>
        <taxon>Cantharellales</taxon>
        <taxon>Ceratobasidiaceae</taxon>
        <taxon>Rhizoctonia</taxon>
        <taxon>Rhizoctonia solani AG-1</taxon>
    </lineage>
</organism>
<evidence type="ECO:0000256" key="1">
    <source>
        <dbReference type="SAM" id="MobiDB-lite"/>
    </source>
</evidence>
<gene>
    <name evidence="2" type="ORF">BN14_05694</name>
</gene>
<dbReference type="Proteomes" id="UP000012065">
    <property type="component" value="Unassembled WGS sequence"/>
</dbReference>